<accession>A0ABS2SWW4</accession>
<dbReference type="EMBL" id="JAFBCV010000011">
    <property type="protein sequence ID" value="MBM7840033.1"/>
    <property type="molecule type" value="Genomic_DNA"/>
</dbReference>
<dbReference type="GO" id="GO:0032259">
    <property type="term" value="P:methylation"/>
    <property type="evidence" value="ECO:0007669"/>
    <property type="project" value="UniProtKB-KW"/>
</dbReference>
<dbReference type="GO" id="GO:0008168">
    <property type="term" value="F:methyltransferase activity"/>
    <property type="evidence" value="ECO:0007669"/>
    <property type="project" value="UniProtKB-KW"/>
</dbReference>
<comment type="caution">
    <text evidence="1">The sequence shown here is derived from an EMBL/GenBank/DDBJ whole genome shotgun (WGS) entry which is preliminary data.</text>
</comment>
<sequence>MSNQSDEKGAAYYHVLNHALLHLIPVSATHVLDVGCASGYLGEAIKQKTGGQVSGIELFEGAAREAETRLDFVLCGNIEMVELPFKEAQFDAVVFGDVLEHMLDPWSVIRKLSPYIKVGGDIFASIPNVGHITIIEQLLNGTWKYTEAGLLDKTHFRFFTKNEINKLFEENGFNVSSISQLMNTHERENQLIKELAEVGEKYGLATADLNERATAFQYIVHAVKVGSNE</sequence>
<dbReference type="SUPFAM" id="SSF53335">
    <property type="entry name" value="S-adenosyl-L-methionine-dependent methyltransferases"/>
    <property type="match status" value="1"/>
</dbReference>
<keyword evidence="1" id="KW-0489">Methyltransferase</keyword>
<evidence type="ECO:0000313" key="1">
    <source>
        <dbReference type="EMBL" id="MBM7840033.1"/>
    </source>
</evidence>
<dbReference type="Gene3D" id="3.40.50.150">
    <property type="entry name" value="Vaccinia Virus protein VP39"/>
    <property type="match status" value="1"/>
</dbReference>
<keyword evidence="2" id="KW-1185">Reference proteome</keyword>
<reference evidence="1" key="1">
    <citation type="submission" date="2021-01" db="EMBL/GenBank/DDBJ databases">
        <title>Genomic Encyclopedia of Type Strains, Phase IV (KMG-IV): sequencing the most valuable type-strain genomes for metagenomic binning, comparative biology and taxonomic classification.</title>
        <authorList>
            <person name="Goeker M."/>
        </authorList>
    </citation>
    <scope>NUCLEOTIDE SEQUENCE</scope>
    <source>
        <strain evidence="1">DSM 21943</strain>
    </source>
</reference>
<dbReference type="InterPro" id="IPR029063">
    <property type="entry name" value="SAM-dependent_MTases_sf"/>
</dbReference>
<proteinExistence type="predicted"/>
<dbReference type="Pfam" id="PF13489">
    <property type="entry name" value="Methyltransf_23"/>
    <property type="match status" value="1"/>
</dbReference>
<organism evidence="1 2">
    <name type="scientific">Shouchella xiaoxiensis</name>
    <dbReference type="NCBI Taxonomy" id="766895"/>
    <lineage>
        <taxon>Bacteria</taxon>
        <taxon>Bacillati</taxon>
        <taxon>Bacillota</taxon>
        <taxon>Bacilli</taxon>
        <taxon>Bacillales</taxon>
        <taxon>Bacillaceae</taxon>
        <taxon>Shouchella</taxon>
    </lineage>
</organism>
<dbReference type="RefSeq" id="WP_204467448.1">
    <property type="nucleotide sequence ID" value="NZ_JAFBCV010000011.1"/>
</dbReference>
<keyword evidence="1" id="KW-0808">Transferase</keyword>
<protein>
    <submittedName>
        <fullName evidence="1">2-polyprenyl-3-methyl-5-hydroxy-6-metoxy-1, 4-benzoquinol methylase</fullName>
    </submittedName>
</protein>
<name>A0ABS2SWW4_9BACI</name>
<evidence type="ECO:0000313" key="2">
    <source>
        <dbReference type="Proteomes" id="UP001179280"/>
    </source>
</evidence>
<dbReference type="PANTHER" id="PTHR43861">
    <property type="entry name" value="TRANS-ACONITATE 2-METHYLTRANSFERASE-RELATED"/>
    <property type="match status" value="1"/>
</dbReference>
<gene>
    <name evidence="1" type="ORF">JOC54_003313</name>
</gene>
<dbReference type="CDD" id="cd02440">
    <property type="entry name" value="AdoMet_MTases"/>
    <property type="match status" value="1"/>
</dbReference>
<dbReference type="Proteomes" id="UP001179280">
    <property type="component" value="Unassembled WGS sequence"/>
</dbReference>